<evidence type="ECO:0000313" key="2">
    <source>
        <dbReference type="EMBL" id="AQK93733.1"/>
    </source>
</evidence>
<feature type="compositionally biased region" description="Basic and acidic residues" evidence="1">
    <location>
        <begin position="99"/>
        <end position="124"/>
    </location>
</feature>
<evidence type="ECO:0000256" key="1">
    <source>
        <dbReference type="SAM" id="MobiDB-lite"/>
    </source>
</evidence>
<dbReference type="ExpressionAtlas" id="A0A1D6FQ30">
    <property type="expression patterns" value="baseline and differential"/>
</dbReference>
<reference evidence="2" key="1">
    <citation type="submission" date="2015-12" db="EMBL/GenBank/DDBJ databases">
        <title>Update maize B73 reference genome by single molecule sequencing technologies.</title>
        <authorList>
            <consortium name="Maize Genome Sequencing Project"/>
            <person name="Ware D."/>
        </authorList>
    </citation>
    <scope>NUCLEOTIDE SEQUENCE</scope>
    <source>
        <tissue evidence="2">Seedling</tissue>
    </source>
</reference>
<protein>
    <submittedName>
        <fullName evidence="2">Electron transporter</fullName>
    </submittedName>
</protein>
<gene>
    <name evidence="2" type="ORF">ZEAMMB73_Zm00001d010248</name>
</gene>
<dbReference type="AlphaFoldDB" id="A0A1D6FQ30"/>
<name>A0A1D6FQ30_MAIZE</name>
<sequence>MWALNNAKAGGPCLTPRHPAPPSLASPSTASAGRRFWRRSPVWAPLVAVRASGGTRKDGSVGGEASGEEADSKASSAGHDDASTPTGDTSAGLPRRHEHVPGEDRGQRAPQEGRRPDEQRRDQDPGPEVLRRPRRLGPRAAAGRDPGGVLGRRVLQHGADRRCLDGRPFSPLDRDTAADGRIKCSTL</sequence>
<accession>A0A1D6FQ30</accession>
<organism evidence="2">
    <name type="scientific">Zea mays</name>
    <name type="common">Maize</name>
    <dbReference type="NCBI Taxonomy" id="4577"/>
    <lineage>
        <taxon>Eukaryota</taxon>
        <taxon>Viridiplantae</taxon>
        <taxon>Streptophyta</taxon>
        <taxon>Embryophyta</taxon>
        <taxon>Tracheophyta</taxon>
        <taxon>Spermatophyta</taxon>
        <taxon>Magnoliopsida</taxon>
        <taxon>Liliopsida</taxon>
        <taxon>Poales</taxon>
        <taxon>Poaceae</taxon>
        <taxon>PACMAD clade</taxon>
        <taxon>Panicoideae</taxon>
        <taxon>Andropogonodae</taxon>
        <taxon>Andropogoneae</taxon>
        <taxon>Tripsacinae</taxon>
        <taxon>Zea</taxon>
    </lineage>
</organism>
<dbReference type="EMBL" id="CM000784">
    <property type="protein sequence ID" value="AQK93733.1"/>
    <property type="molecule type" value="Genomic_DNA"/>
</dbReference>
<feature type="region of interest" description="Disordered" evidence="1">
    <location>
        <begin position="1"/>
        <end position="187"/>
    </location>
</feature>
<feature type="compositionally biased region" description="Basic and acidic residues" evidence="1">
    <location>
        <begin position="172"/>
        <end position="187"/>
    </location>
</feature>
<proteinExistence type="predicted"/>